<sequence length="178" mass="20281">MSYFKIRSPEIYNLLFIHPSLSHLLQHVYKPYPFRSNVIPQIDDHTTNLLRLILNQSTVNSLGCSWFFRLLSPSSVRIQVNPHGIDVDLYVTANNDILYFKDRIPQLTKLMASVSNSQPTPMVKLDPPLSWETISPTEDVNSSTVYWSTESPFNLSSIGLGIESIHIPDPSADEFHRP</sequence>
<evidence type="ECO:0000313" key="1">
    <source>
        <dbReference type="WBParaSite" id="MCU_005430-RA"/>
    </source>
</evidence>
<proteinExistence type="predicted"/>
<dbReference type="WBParaSite" id="MCU_005430-RA">
    <property type="protein sequence ID" value="MCU_005430-RA"/>
    <property type="gene ID" value="MCU_005430"/>
</dbReference>
<dbReference type="AlphaFoldDB" id="A0A5K3F4E3"/>
<accession>A0A5K3F4E3</accession>
<name>A0A5K3F4E3_MESCO</name>
<reference evidence="1" key="1">
    <citation type="submission" date="2019-11" db="UniProtKB">
        <authorList>
            <consortium name="WormBaseParasite"/>
        </authorList>
    </citation>
    <scope>IDENTIFICATION</scope>
</reference>
<organism evidence="1">
    <name type="scientific">Mesocestoides corti</name>
    <name type="common">Flatworm</name>
    <dbReference type="NCBI Taxonomy" id="53468"/>
    <lineage>
        <taxon>Eukaryota</taxon>
        <taxon>Metazoa</taxon>
        <taxon>Spiralia</taxon>
        <taxon>Lophotrochozoa</taxon>
        <taxon>Platyhelminthes</taxon>
        <taxon>Cestoda</taxon>
        <taxon>Eucestoda</taxon>
        <taxon>Cyclophyllidea</taxon>
        <taxon>Mesocestoididae</taxon>
        <taxon>Mesocestoides</taxon>
    </lineage>
</organism>
<protein>
    <submittedName>
        <fullName evidence="1">Reverse transcriptase</fullName>
    </submittedName>
</protein>